<organism evidence="1 2">
    <name type="scientific">Goodea atripinnis</name>
    <dbReference type="NCBI Taxonomy" id="208336"/>
    <lineage>
        <taxon>Eukaryota</taxon>
        <taxon>Metazoa</taxon>
        <taxon>Chordata</taxon>
        <taxon>Craniata</taxon>
        <taxon>Vertebrata</taxon>
        <taxon>Euteleostomi</taxon>
        <taxon>Actinopterygii</taxon>
        <taxon>Neopterygii</taxon>
        <taxon>Teleostei</taxon>
        <taxon>Neoteleostei</taxon>
        <taxon>Acanthomorphata</taxon>
        <taxon>Ovalentaria</taxon>
        <taxon>Atherinomorphae</taxon>
        <taxon>Cyprinodontiformes</taxon>
        <taxon>Goodeidae</taxon>
        <taxon>Goodea</taxon>
    </lineage>
</organism>
<dbReference type="EMBL" id="JAHRIO010059974">
    <property type="protein sequence ID" value="MEQ2177075.1"/>
    <property type="molecule type" value="Genomic_DNA"/>
</dbReference>
<gene>
    <name evidence="1" type="ORF">GOODEAATRI_000104</name>
</gene>
<keyword evidence="2" id="KW-1185">Reference proteome</keyword>
<reference evidence="1 2" key="1">
    <citation type="submission" date="2021-06" db="EMBL/GenBank/DDBJ databases">
        <authorList>
            <person name="Palmer J.M."/>
        </authorList>
    </citation>
    <scope>NUCLEOTIDE SEQUENCE [LARGE SCALE GENOMIC DNA]</scope>
    <source>
        <strain evidence="1 2">GA_2019</strain>
        <tissue evidence="1">Muscle</tissue>
    </source>
</reference>
<name>A0ABV0P0H1_9TELE</name>
<dbReference type="Proteomes" id="UP001476798">
    <property type="component" value="Unassembled WGS sequence"/>
</dbReference>
<comment type="caution">
    <text evidence="1">The sequence shown here is derived from an EMBL/GenBank/DDBJ whole genome shotgun (WGS) entry which is preliminary data.</text>
</comment>
<sequence length="127" mass="14172">MSQAELRICLMTGQTVSLQPVPRIQEVLYQYKPLQVETYGPLAPDLEQLSRFGYEFMFPVLRHSQRLGAPSTSSIYTPCTASHNVQGYAPDGGFHNGLTVLAMSLTGRYPELCVNRENYEQTANATL</sequence>
<protein>
    <submittedName>
        <fullName evidence="1">Uncharacterized protein</fullName>
    </submittedName>
</protein>
<evidence type="ECO:0000313" key="2">
    <source>
        <dbReference type="Proteomes" id="UP001476798"/>
    </source>
</evidence>
<evidence type="ECO:0000313" key="1">
    <source>
        <dbReference type="EMBL" id="MEQ2177075.1"/>
    </source>
</evidence>
<accession>A0ABV0P0H1</accession>
<proteinExistence type="predicted"/>